<feature type="active site" description="Nucleophile; cysteine thiosulfonate intermediate" evidence="4">
    <location>
        <position position="280"/>
    </location>
</feature>
<comment type="subcellular location">
    <subcellularLocation>
        <location evidence="4">Cytoplasm</location>
    </subcellularLocation>
</comment>
<dbReference type="Gene3D" id="3.40.50.620">
    <property type="entry name" value="HUPs"/>
    <property type="match status" value="1"/>
</dbReference>
<evidence type="ECO:0000256" key="3">
    <source>
        <dbReference type="ARBA" id="ARBA00024327"/>
    </source>
</evidence>
<dbReference type="NCBIfam" id="NF002537">
    <property type="entry name" value="PRK02090.1"/>
    <property type="match status" value="1"/>
</dbReference>
<dbReference type="CDD" id="cd23945">
    <property type="entry name" value="PAPS_reductase"/>
    <property type="match status" value="1"/>
</dbReference>
<keyword evidence="8" id="KW-1185">Reference proteome</keyword>
<comment type="function">
    <text evidence="4">Catalyzes the formation of sulfite from adenosine 5'-phosphosulfate (APS) using thioredoxin as an electron donor.</text>
</comment>
<dbReference type="NCBIfam" id="TIGR00434">
    <property type="entry name" value="cysH"/>
    <property type="match status" value="1"/>
</dbReference>
<sequence length="284" mass="30608">MTTPTTSSPTTPPEAPAAGTSPDVTTSPAATGVGSATVDTKAPGAASAPQRTRSEAELKALVEEANELFGERNADTQELLAWAGRTFGKSLAVACSMASDTVVPALVSQHIKDVDVLFLDTGYHFQETLETRDAFASDWPVNVRTLLPRLTVPEQDAEFGPRLHDREPATCCGIRKVEPLDNALEGYEAWVTGLRREETPHRANAAPVEWDERHHMVKINAIVDWTFDDVVSWAETNLVVVNPLLTQGYPSIGCAPCTRKVAPGEDPRAGRWSGLGKTECGIHV</sequence>
<protein>
    <recommendedName>
        <fullName evidence="4">Adenosine 5'-phosphosulfate reductase</fullName>
        <shortName evidence="4">APS reductase</shortName>
        <ecNumber evidence="4">1.8.4.10</ecNumber>
    </recommendedName>
    <alternativeName>
        <fullName evidence="4">5'-adenylylsulfate reductase</fullName>
    </alternativeName>
    <alternativeName>
        <fullName evidence="4">Thioredoxin-dependent 5'-adenylylsulfate reductase</fullName>
    </alternativeName>
</protein>
<evidence type="ECO:0000256" key="1">
    <source>
        <dbReference type="ARBA" id="ARBA00009732"/>
    </source>
</evidence>
<keyword evidence="2 4" id="KW-0560">Oxidoreductase</keyword>
<evidence type="ECO:0000313" key="8">
    <source>
        <dbReference type="Proteomes" id="UP001501446"/>
    </source>
</evidence>
<dbReference type="SUPFAM" id="SSF52402">
    <property type="entry name" value="Adenine nucleotide alpha hydrolases-like"/>
    <property type="match status" value="1"/>
</dbReference>
<feature type="binding site" evidence="4">
    <location>
        <position position="171"/>
    </location>
    <ligand>
        <name>[4Fe-4S] cluster</name>
        <dbReference type="ChEBI" id="CHEBI:49883"/>
    </ligand>
</feature>
<accession>A0ABP8WH59</accession>
<comment type="similarity">
    <text evidence="1 4">Belongs to the PAPS reductase family. CysH subfamily.</text>
</comment>
<evidence type="ECO:0000259" key="6">
    <source>
        <dbReference type="Pfam" id="PF01507"/>
    </source>
</evidence>
<feature type="binding site" evidence="4">
    <location>
        <position position="257"/>
    </location>
    <ligand>
        <name>[4Fe-4S] cluster</name>
        <dbReference type="ChEBI" id="CHEBI:49883"/>
    </ligand>
</feature>
<organism evidence="7 8">
    <name type="scientific">Kocuria gwangalliensis</name>
    <dbReference type="NCBI Taxonomy" id="501592"/>
    <lineage>
        <taxon>Bacteria</taxon>
        <taxon>Bacillati</taxon>
        <taxon>Actinomycetota</taxon>
        <taxon>Actinomycetes</taxon>
        <taxon>Micrococcales</taxon>
        <taxon>Micrococcaceae</taxon>
        <taxon>Kocuria</taxon>
    </lineage>
</organism>
<comment type="pathway">
    <text evidence="3 4">Sulfur metabolism; hydrogen sulfide biosynthesis; sulfite from sulfate.</text>
</comment>
<dbReference type="EMBL" id="BAABLN010000001">
    <property type="protein sequence ID" value="GAA4687607.1"/>
    <property type="molecule type" value="Genomic_DNA"/>
</dbReference>
<dbReference type="PANTHER" id="PTHR46509:SF1">
    <property type="entry name" value="PHOSPHOADENOSINE PHOSPHOSULFATE REDUCTASE"/>
    <property type="match status" value="1"/>
</dbReference>
<feature type="binding site" evidence="4">
    <location>
        <position position="172"/>
    </location>
    <ligand>
        <name>[4Fe-4S] cluster</name>
        <dbReference type="ChEBI" id="CHEBI:49883"/>
    </ligand>
</feature>
<reference evidence="8" key="1">
    <citation type="journal article" date="2019" name="Int. J. Syst. Evol. Microbiol.">
        <title>The Global Catalogue of Microorganisms (GCM) 10K type strain sequencing project: providing services to taxonomists for standard genome sequencing and annotation.</title>
        <authorList>
            <consortium name="The Broad Institute Genomics Platform"/>
            <consortium name="The Broad Institute Genome Sequencing Center for Infectious Disease"/>
            <person name="Wu L."/>
            <person name="Ma J."/>
        </authorList>
    </citation>
    <scope>NUCLEOTIDE SEQUENCE [LARGE SCALE GENOMIC DNA]</scope>
    <source>
        <strain evidence="8">JCM 18958</strain>
    </source>
</reference>
<evidence type="ECO:0000256" key="5">
    <source>
        <dbReference type="SAM" id="MobiDB-lite"/>
    </source>
</evidence>
<comment type="cofactor">
    <cofactor evidence="4">
        <name>[4Fe-4S] cluster</name>
        <dbReference type="ChEBI" id="CHEBI:49883"/>
    </cofactor>
    <text evidence="4">Binds 1 [4Fe-4S] cluster per subunit.</text>
</comment>
<dbReference type="InterPro" id="IPR002500">
    <property type="entry name" value="PAPS_reduct_dom"/>
</dbReference>
<keyword evidence="4" id="KW-0408">Iron</keyword>
<feature type="binding site" evidence="4">
    <location>
        <position position="254"/>
    </location>
    <ligand>
        <name>[4Fe-4S] cluster</name>
        <dbReference type="ChEBI" id="CHEBI:49883"/>
    </ligand>
</feature>
<gene>
    <name evidence="4" type="primary">cysH</name>
    <name evidence="7" type="ORF">GCM10025781_00240</name>
</gene>
<evidence type="ECO:0000256" key="4">
    <source>
        <dbReference type="HAMAP-Rule" id="MF_00063"/>
    </source>
</evidence>
<evidence type="ECO:0000256" key="2">
    <source>
        <dbReference type="ARBA" id="ARBA00023002"/>
    </source>
</evidence>
<dbReference type="InterPro" id="IPR004511">
    <property type="entry name" value="PAPS/APS_Rdtase"/>
</dbReference>
<feature type="domain" description="Phosphoadenosine phosphosulphate reductase" evidence="6">
    <location>
        <begin position="92"/>
        <end position="260"/>
    </location>
</feature>
<name>A0ABP8WH59_9MICC</name>
<evidence type="ECO:0000313" key="7">
    <source>
        <dbReference type="EMBL" id="GAA4687607.1"/>
    </source>
</evidence>
<dbReference type="HAMAP" id="MF_00063">
    <property type="entry name" value="CysH"/>
    <property type="match status" value="1"/>
</dbReference>
<comment type="caution">
    <text evidence="7">The sequence shown here is derived from an EMBL/GenBank/DDBJ whole genome shotgun (WGS) entry which is preliminary data.</text>
</comment>
<dbReference type="InterPro" id="IPR014729">
    <property type="entry name" value="Rossmann-like_a/b/a_fold"/>
</dbReference>
<keyword evidence="4" id="KW-0963">Cytoplasm</keyword>
<dbReference type="PANTHER" id="PTHR46509">
    <property type="entry name" value="PHOSPHOADENOSINE PHOSPHOSULFATE REDUCTASE"/>
    <property type="match status" value="1"/>
</dbReference>
<dbReference type="Pfam" id="PF01507">
    <property type="entry name" value="PAPS_reduct"/>
    <property type="match status" value="1"/>
</dbReference>
<keyword evidence="4" id="KW-0411">Iron-sulfur</keyword>
<dbReference type="Proteomes" id="UP001501446">
    <property type="component" value="Unassembled WGS sequence"/>
</dbReference>
<feature type="region of interest" description="Disordered" evidence="5">
    <location>
        <begin position="1"/>
        <end position="54"/>
    </location>
</feature>
<keyword evidence="4" id="KW-0479">Metal-binding</keyword>
<dbReference type="EC" id="1.8.4.10" evidence="4"/>
<proteinExistence type="inferred from homology"/>
<comment type="catalytic activity">
    <reaction evidence="4">
        <text>[thioredoxin]-disulfide + sulfite + AMP + 2 H(+) = adenosine 5'-phosphosulfate + [thioredoxin]-dithiol</text>
        <dbReference type="Rhea" id="RHEA:21976"/>
        <dbReference type="Rhea" id="RHEA-COMP:10698"/>
        <dbReference type="Rhea" id="RHEA-COMP:10700"/>
        <dbReference type="ChEBI" id="CHEBI:15378"/>
        <dbReference type="ChEBI" id="CHEBI:17359"/>
        <dbReference type="ChEBI" id="CHEBI:29950"/>
        <dbReference type="ChEBI" id="CHEBI:50058"/>
        <dbReference type="ChEBI" id="CHEBI:58243"/>
        <dbReference type="ChEBI" id="CHEBI:456215"/>
        <dbReference type="EC" id="1.8.4.10"/>
    </reaction>
</comment>